<keyword evidence="2" id="KW-1185">Reference proteome</keyword>
<sequence>MGNYTEMFFRAELREDAAPAVVDALAGYSQGEPRIPNGLPEHEFFRAANWRTALAMGEFATPTNPVPVQFWIDEGNPDQWRLIIHCSAKNYNREFEKFLDWIMPYVDAQPGEFLGYTLYDERGGQPSLISYPASGA</sequence>
<dbReference type="Proteomes" id="UP000708347">
    <property type="component" value="Unassembled WGS sequence"/>
</dbReference>
<evidence type="ECO:0000313" key="1">
    <source>
        <dbReference type="EMBL" id="NTY62134.1"/>
    </source>
</evidence>
<dbReference type="EMBL" id="VBSB01000014">
    <property type="protein sequence ID" value="NTY62134.1"/>
    <property type="molecule type" value="Genomic_DNA"/>
</dbReference>
<evidence type="ECO:0000313" key="2">
    <source>
        <dbReference type="Proteomes" id="UP000708347"/>
    </source>
</evidence>
<accession>A0ABX2JZ90</accession>
<gene>
    <name evidence="1" type="ORF">FEG63_21550</name>
</gene>
<organism evidence="1 2">
    <name type="scientific">Mycolicibacterium sphagni</name>
    <dbReference type="NCBI Taxonomy" id="1786"/>
    <lineage>
        <taxon>Bacteria</taxon>
        <taxon>Bacillati</taxon>
        <taxon>Actinomycetota</taxon>
        <taxon>Actinomycetes</taxon>
        <taxon>Mycobacteriales</taxon>
        <taxon>Mycobacteriaceae</taxon>
        <taxon>Mycolicibacterium</taxon>
    </lineage>
</organism>
<reference evidence="1 2" key="1">
    <citation type="submission" date="2019-05" db="EMBL/GenBank/DDBJ databases">
        <title>Mycolicibacterium sphagni ENV482 genome assembly.</title>
        <authorList>
            <person name="Chen W."/>
            <person name="Faulkner N.W."/>
            <person name="Hyman M.R."/>
        </authorList>
    </citation>
    <scope>NUCLEOTIDE SEQUENCE [LARGE SCALE GENOMIC DNA]</scope>
    <source>
        <strain evidence="1 2">ENV482</strain>
    </source>
</reference>
<name>A0ABX2JZ90_9MYCO</name>
<comment type="caution">
    <text evidence="1">The sequence shown here is derived from an EMBL/GenBank/DDBJ whole genome shotgun (WGS) entry which is preliminary data.</text>
</comment>
<dbReference type="RefSeq" id="WP_174399865.1">
    <property type="nucleotide sequence ID" value="NZ_VBSB01000014.1"/>
</dbReference>
<proteinExistence type="predicted"/>
<protein>
    <submittedName>
        <fullName evidence="1">Uncharacterized protein</fullName>
    </submittedName>
</protein>